<dbReference type="Proteomes" id="UP000586827">
    <property type="component" value="Unassembled WGS sequence"/>
</dbReference>
<feature type="transmembrane region" description="Helical" evidence="1">
    <location>
        <begin position="17"/>
        <end position="36"/>
    </location>
</feature>
<protein>
    <submittedName>
        <fullName evidence="2">Uncharacterized protein</fullName>
    </submittedName>
</protein>
<keyword evidence="1" id="KW-0812">Transmembrane</keyword>
<organism evidence="2 3">
    <name type="scientific">Nocardia uniformis</name>
    <dbReference type="NCBI Taxonomy" id="53432"/>
    <lineage>
        <taxon>Bacteria</taxon>
        <taxon>Bacillati</taxon>
        <taxon>Actinomycetota</taxon>
        <taxon>Actinomycetes</taxon>
        <taxon>Mycobacteriales</taxon>
        <taxon>Nocardiaceae</taxon>
        <taxon>Nocardia</taxon>
    </lineage>
</organism>
<keyword evidence="1" id="KW-0472">Membrane</keyword>
<dbReference type="AlphaFoldDB" id="A0A849BZM3"/>
<feature type="transmembrane region" description="Helical" evidence="1">
    <location>
        <begin position="42"/>
        <end position="61"/>
    </location>
</feature>
<evidence type="ECO:0000313" key="2">
    <source>
        <dbReference type="EMBL" id="NNH70606.1"/>
    </source>
</evidence>
<gene>
    <name evidence="2" type="ORF">HLB23_12155</name>
</gene>
<evidence type="ECO:0000313" key="3">
    <source>
        <dbReference type="Proteomes" id="UP000586827"/>
    </source>
</evidence>
<evidence type="ECO:0000256" key="1">
    <source>
        <dbReference type="SAM" id="Phobius"/>
    </source>
</evidence>
<dbReference type="RefSeq" id="WP_084521526.1">
    <property type="nucleotide sequence ID" value="NZ_JABELX010000004.1"/>
</dbReference>
<keyword evidence="1" id="KW-1133">Transmembrane helix</keyword>
<comment type="caution">
    <text evidence="2">The sequence shown here is derived from an EMBL/GenBank/DDBJ whole genome shotgun (WGS) entry which is preliminary data.</text>
</comment>
<dbReference type="EMBL" id="JABELX010000004">
    <property type="protein sequence ID" value="NNH70606.1"/>
    <property type="molecule type" value="Genomic_DNA"/>
</dbReference>
<keyword evidence="3" id="KW-1185">Reference proteome</keyword>
<name>A0A849BZM3_9NOCA</name>
<reference evidence="2 3" key="1">
    <citation type="submission" date="2020-05" db="EMBL/GenBank/DDBJ databases">
        <title>MicrobeNet Type strains.</title>
        <authorList>
            <person name="Nicholson A.C."/>
        </authorList>
    </citation>
    <scope>NUCLEOTIDE SEQUENCE [LARGE SCALE GENOMIC DNA]</scope>
    <source>
        <strain evidence="2 3">JCM 3224</strain>
    </source>
</reference>
<proteinExistence type="predicted"/>
<accession>A0A849BZM3</accession>
<sequence length="65" mass="6589">MAVINERPVLIVGVERGTAILALSICLVLTIGISALTQSIAISTAAGFSIAAGLVLALFLLPRGQ</sequence>